<evidence type="ECO:0000313" key="1">
    <source>
        <dbReference type="EMBL" id="SIT89684.1"/>
    </source>
</evidence>
<sequence length="221" mass="24302">MYFRKATAILFLFLMLVGCIGSTRHTAIPGGCPKAFQASDRILVSSIPGLSAHRSHQLYQQLEQSFAQKGIRTAYVVEQEYDLAQQGIQPNPAPDSATLAQMRKSGYTYYLELAIADVASGMGYARTSAQEQREIQQGYGTVGVDDSKATVHFKLYSTDQKKQTYTLATTTKLSPLTLPGNKYEDGYRSSSTVNLATESRASERALKKGVVELLDHCKVSQ</sequence>
<dbReference type="STRING" id="1317125.SAMN05444128_2091"/>
<accession>A0A1R3XHI4</accession>
<proteinExistence type="predicted"/>
<reference evidence="2" key="1">
    <citation type="submission" date="2017-01" db="EMBL/GenBank/DDBJ databases">
        <authorList>
            <person name="Varghese N."/>
            <person name="Submissions S."/>
        </authorList>
    </citation>
    <scope>NUCLEOTIDE SEQUENCE [LARGE SCALE GENOMIC DNA]</scope>
    <source>
        <strain evidence="2">LP100</strain>
    </source>
</reference>
<keyword evidence="2" id="KW-1185">Reference proteome</keyword>
<evidence type="ECO:0000313" key="2">
    <source>
        <dbReference type="Proteomes" id="UP000187181"/>
    </source>
</evidence>
<gene>
    <name evidence="1" type="ORF">SAMN05444128_2091</name>
</gene>
<dbReference type="Proteomes" id="UP000187181">
    <property type="component" value="Unassembled WGS sequence"/>
</dbReference>
<dbReference type="OrthoDB" id="850165at2"/>
<protein>
    <recommendedName>
        <fullName evidence="3">Lipoprotein</fullName>
    </recommendedName>
</protein>
<name>A0A1R3XHI4_9BACT</name>
<organism evidence="1 2">
    <name type="scientific">Pontibacter indicus</name>
    <dbReference type="NCBI Taxonomy" id="1317125"/>
    <lineage>
        <taxon>Bacteria</taxon>
        <taxon>Pseudomonadati</taxon>
        <taxon>Bacteroidota</taxon>
        <taxon>Cytophagia</taxon>
        <taxon>Cytophagales</taxon>
        <taxon>Hymenobacteraceae</taxon>
        <taxon>Pontibacter</taxon>
    </lineage>
</organism>
<dbReference type="AlphaFoldDB" id="A0A1R3XHI4"/>
<dbReference type="EMBL" id="FTPP01000002">
    <property type="protein sequence ID" value="SIT89684.1"/>
    <property type="molecule type" value="Genomic_DNA"/>
</dbReference>
<dbReference type="PROSITE" id="PS51257">
    <property type="entry name" value="PROKAR_LIPOPROTEIN"/>
    <property type="match status" value="1"/>
</dbReference>
<evidence type="ECO:0008006" key="3">
    <source>
        <dbReference type="Google" id="ProtNLM"/>
    </source>
</evidence>
<dbReference type="RefSeq" id="WP_076668630.1">
    <property type="nucleotide sequence ID" value="NZ_FTPP01000002.1"/>
</dbReference>